<evidence type="ECO:0008006" key="3">
    <source>
        <dbReference type="Google" id="ProtNLM"/>
    </source>
</evidence>
<keyword evidence="2" id="KW-1185">Reference proteome</keyword>
<dbReference type="Proteomes" id="UP001615550">
    <property type="component" value="Unassembled WGS sequence"/>
</dbReference>
<comment type="caution">
    <text evidence="1">The sequence shown here is derived from an EMBL/GenBank/DDBJ whole genome shotgun (WGS) entry which is preliminary data.</text>
</comment>
<evidence type="ECO:0000313" key="2">
    <source>
        <dbReference type="Proteomes" id="UP001615550"/>
    </source>
</evidence>
<accession>A0ABW8D913</accession>
<proteinExistence type="predicted"/>
<protein>
    <recommendedName>
        <fullName evidence="3">Secreted protein</fullName>
    </recommendedName>
</protein>
<reference evidence="1 2" key="1">
    <citation type="submission" date="2024-08" db="EMBL/GenBank/DDBJ databases">
        <title>Draft Genome Sequence of Legionella lytica strain DSB2004, Isolated From a Fire Sprinkler System.</title>
        <authorList>
            <person name="Everhart A.D."/>
            <person name="Kidane D.T."/>
            <person name="Farone A.L."/>
            <person name="Farone M.B."/>
        </authorList>
    </citation>
    <scope>NUCLEOTIDE SEQUENCE [LARGE SCALE GENOMIC DNA]</scope>
    <source>
        <strain evidence="1 2">DSB2004</strain>
    </source>
</reference>
<dbReference type="RefSeq" id="WP_400187157.1">
    <property type="nucleotide sequence ID" value="NZ_JBGORX010000001.1"/>
</dbReference>
<sequence>MSKQRIHACLLTAFAMTALEFKLKFVLKRLARHCEEQSGEATKNYGAQNSGLLPFIRNDGNCSCQ</sequence>
<evidence type="ECO:0000313" key="1">
    <source>
        <dbReference type="EMBL" id="MFJ1268346.1"/>
    </source>
</evidence>
<dbReference type="EMBL" id="JBGORX010000001">
    <property type="protein sequence ID" value="MFJ1268346.1"/>
    <property type="molecule type" value="Genomic_DNA"/>
</dbReference>
<gene>
    <name evidence="1" type="ORF">ACD661_07240</name>
</gene>
<organism evidence="1 2">
    <name type="scientific">Legionella lytica</name>
    <dbReference type="NCBI Taxonomy" id="96232"/>
    <lineage>
        <taxon>Bacteria</taxon>
        <taxon>Pseudomonadati</taxon>
        <taxon>Pseudomonadota</taxon>
        <taxon>Gammaproteobacteria</taxon>
        <taxon>Legionellales</taxon>
        <taxon>Legionellaceae</taxon>
        <taxon>Legionella</taxon>
    </lineage>
</organism>
<name>A0ABW8D913_9GAMM</name>